<organism evidence="1 2">
    <name type="scientific">Thalassolituus marinus</name>
    <dbReference type="NCBI Taxonomy" id="671053"/>
    <lineage>
        <taxon>Bacteria</taxon>
        <taxon>Pseudomonadati</taxon>
        <taxon>Pseudomonadota</taxon>
        <taxon>Gammaproteobacteria</taxon>
        <taxon>Oceanospirillales</taxon>
        <taxon>Oceanospirillaceae</taxon>
        <taxon>Thalassolituus</taxon>
    </lineage>
</organism>
<accession>A0ABS7ZQF0</accession>
<comment type="caution">
    <text evidence="1">The sequence shown here is derived from an EMBL/GenBank/DDBJ whole genome shotgun (WGS) entry which is preliminary data.</text>
</comment>
<dbReference type="Proteomes" id="UP000714380">
    <property type="component" value="Unassembled WGS sequence"/>
</dbReference>
<proteinExistence type="predicted"/>
<sequence>MKYLITIVCWLWVPWAMAQPVLGENLAAALIDKGLQAQPLIWLPFPLPYEVEQGSRSKDALLLDALFRNELIAREKVMKMGTVSEQGQTRKKVLLLWSYNYPMSRREQNTPEGFYYGRGRLKNIMELSPPYLIGDYYYAEAYIQWYVEDIQPWIEDPAFGSARTLRRTLESERKPFEKRVYLQYDGQQWALWQGEPGML</sequence>
<dbReference type="RefSeq" id="WP_225674451.1">
    <property type="nucleotide sequence ID" value="NZ_JAEDAH010000049.1"/>
</dbReference>
<keyword evidence="2" id="KW-1185">Reference proteome</keyword>
<protein>
    <submittedName>
        <fullName evidence="1">Uncharacterized protein</fullName>
    </submittedName>
</protein>
<gene>
    <name evidence="1" type="ORF">I9W95_10055</name>
</gene>
<evidence type="ECO:0000313" key="1">
    <source>
        <dbReference type="EMBL" id="MCA6063951.1"/>
    </source>
</evidence>
<name>A0ABS7ZQF0_9GAMM</name>
<reference evidence="1 2" key="1">
    <citation type="submission" date="2020-12" db="EMBL/GenBank/DDBJ databases">
        <title>Novel Thalassolituus-related marine hydrocarbonoclastic bacteria mediated algae-derived hydrocarbons mineralization in twilight zone of the northern South China Sea.</title>
        <authorList>
            <person name="Dong C."/>
        </authorList>
    </citation>
    <scope>NUCLEOTIDE SEQUENCE [LARGE SCALE GENOMIC DNA]</scope>
    <source>
        <strain evidence="1 2">IMCC1826</strain>
    </source>
</reference>
<evidence type="ECO:0000313" key="2">
    <source>
        <dbReference type="Proteomes" id="UP000714380"/>
    </source>
</evidence>
<dbReference type="EMBL" id="JAEDAH010000049">
    <property type="protein sequence ID" value="MCA6063951.1"/>
    <property type="molecule type" value="Genomic_DNA"/>
</dbReference>